<protein>
    <recommendedName>
        <fullName evidence="4">Methyltransferase</fullName>
        <ecNumber evidence="4">2.1.1.-</ecNumber>
    </recommendedName>
</protein>
<dbReference type="InterPro" id="IPR002941">
    <property type="entry name" value="DNA_methylase_N4/N6"/>
</dbReference>
<comment type="caution">
    <text evidence="6">The sequence shown here is derived from an EMBL/GenBank/DDBJ whole genome shotgun (WGS) entry which is preliminary data.</text>
</comment>
<keyword evidence="7" id="KW-1185">Reference proteome</keyword>
<dbReference type="OrthoDB" id="9800801at2"/>
<dbReference type="EC" id="2.1.1.-" evidence="4"/>
<dbReference type="Gene3D" id="3.40.50.150">
    <property type="entry name" value="Vaccinia Virus protein VP39"/>
    <property type="match status" value="1"/>
</dbReference>
<dbReference type="InterPro" id="IPR001091">
    <property type="entry name" value="RM_Methyltransferase"/>
</dbReference>
<evidence type="ECO:0000313" key="6">
    <source>
        <dbReference type="EMBL" id="RDU60058.1"/>
    </source>
</evidence>
<dbReference type="Pfam" id="PF01555">
    <property type="entry name" value="N6_N4_Mtase"/>
    <property type="match status" value="1"/>
</dbReference>
<dbReference type="EMBL" id="NXLR01000006">
    <property type="protein sequence ID" value="RDU60058.1"/>
    <property type="molecule type" value="Genomic_DNA"/>
</dbReference>
<gene>
    <name evidence="6" type="ORF">CQA63_04685</name>
</gene>
<evidence type="ECO:0000313" key="7">
    <source>
        <dbReference type="Proteomes" id="UP000256599"/>
    </source>
</evidence>
<organism evidence="6 7">
    <name type="scientific">Helicobacter marmotae</name>
    <dbReference type="NCBI Taxonomy" id="152490"/>
    <lineage>
        <taxon>Bacteria</taxon>
        <taxon>Pseudomonadati</taxon>
        <taxon>Campylobacterota</taxon>
        <taxon>Epsilonproteobacteria</taxon>
        <taxon>Campylobacterales</taxon>
        <taxon>Helicobacteraceae</taxon>
        <taxon>Helicobacter</taxon>
    </lineage>
</organism>
<evidence type="ECO:0000259" key="5">
    <source>
        <dbReference type="Pfam" id="PF01555"/>
    </source>
</evidence>
<accession>A0A3D8I4I5</accession>
<evidence type="ECO:0000256" key="4">
    <source>
        <dbReference type="RuleBase" id="RU362026"/>
    </source>
</evidence>
<keyword evidence="2 6" id="KW-0489">Methyltransferase</keyword>
<evidence type="ECO:0000256" key="1">
    <source>
        <dbReference type="ARBA" id="ARBA00006594"/>
    </source>
</evidence>
<dbReference type="Proteomes" id="UP000256599">
    <property type="component" value="Unassembled WGS sequence"/>
</dbReference>
<keyword evidence="3 6" id="KW-0808">Transferase</keyword>
<dbReference type="PRINTS" id="PR00508">
    <property type="entry name" value="S21N4MTFRASE"/>
</dbReference>
<name>A0A3D8I4I5_9HELI</name>
<dbReference type="InterPro" id="IPR029063">
    <property type="entry name" value="SAM-dependent_MTases_sf"/>
</dbReference>
<sequence>MKSLNKNFSPIFTSEDSLFRLYQGDCNQILPDFRGAFDLIFADPPYFLSNDGLSIQSGKIVSVNKGTWDREDNINDIDEFNQKWIANAKIALKDTGSILVSGTYHNIFSLGRVLQKLDFKILNLITWQKTNPPPNFSCRYLTHSTEQIIWARKSPKHKHIFNYEILKKLNGDKQMRDVWSFPAIAPWEKTNGKHPTQKPLNLLARLLLMASNEDSVICDPFSGSSTTGIAANLLNRSFVGIEKESEFIKISMDRKVELDKNRKEIKSKIKDLQTLGFNSSASNRIINEVNGINPMVYDITSKHGQH</sequence>
<evidence type="ECO:0000256" key="2">
    <source>
        <dbReference type="ARBA" id="ARBA00022603"/>
    </source>
</evidence>
<dbReference type="AlphaFoldDB" id="A0A3D8I4I5"/>
<dbReference type="PROSITE" id="PS00092">
    <property type="entry name" value="N6_MTASE"/>
    <property type="match status" value="1"/>
</dbReference>
<reference evidence="6 7" key="1">
    <citation type="submission" date="2018-04" db="EMBL/GenBank/DDBJ databases">
        <title>Novel Campyloabacter and Helicobacter Species and Strains.</title>
        <authorList>
            <person name="Mannion A.J."/>
            <person name="Shen Z."/>
            <person name="Fox J.G."/>
        </authorList>
    </citation>
    <scope>NUCLEOTIDE SEQUENCE [LARGE SCALE GENOMIC DNA]</scope>
    <source>
        <strain evidence="6 7">MIT 98-6070</strain>
    </source>
</reference>
<feature type="domain" description="DNA methylase N-4/N-6" evidence="5">
    <location>
        <begin position="38"/>
        <end position="252"/>
    </location>
</feature>
<comment type="similarity">
    <text evidence="1 4">Belongs to the N(4)/N(6)-methyltransferase family.</text>
</comment>
<dbReference type="GO" id="GO:0003677">
    <property type="term" value="F:DNA binding"/>
    <property type="evidence" value="ECO:0007669"/>
    <property type="project" value="InterPro"/>
</dbReference>
<evidence type="ECO:0000256" key="3">
    <source>
        <dbReference type="ARBA" id="ARBA00022679"/>
    </source>
</evidence>
<dbReference type="SUPFAM" id="SSF53335">
    <property type="entry name" value="S-adenosyl-L-methionine-dependent methyltransferases"/>
    <property type="match status" value="1"/>
</dbReference>
<proteinExistence type="inferred from homology"/>
<dbReference type="GO" id="GO:0008170">
    <property type="term" value="F:N-methyltransferase activity"/>
    <property type="evidence" value="ECO:0007669"/>
    <property type="project" value="InterPro"/>
</dbReference>
<dbReference type="InterPro" id="IPR002052">
    <property type="entry name" value="DNA_methylase_N6_adenine_CS"/>
</dbReference>
<dbReference type="GO" id="GO:0032259">
    <property type="term" value="P:methylation"/>
    <property type="evidence" value="ECO:0007669"/>
    <property type="project" value="UniProtKB-KW"/>
</dbReference>